<feature type="non-terminal residue" evidence="2">
    <location>
        <position position="1"/>
    </location>
</feature>
<proteinExistence type="predicted"/>
<dbReference type="Proteomes" id="UP001233999">
    <property type="component" value="Unassembled WGS sequence"/>
</dbReference>
<organism evidence="2 3">
    <name type="scientific">Diploptera punctata</name>
    <name type="common">Pacific beetle cockroach</name>
    <dbReference type="NCBI Taxonomy" id="6984"/>
    <lineage>
        <taxon>Eukaryota</taxon>
        <taxon>Metazoa</taxon>
        <taxon>Ecdysozoa</taxon>
        <taxon>Arthropoda</taxon>
        <taxon>Hexapoda</taxon>
        <taxon>Insecta</taxon>
        <taxon>Pterygota</taxon>
        <taxon>Neoptera</taxon>
        <taxon>Polyneoptera</taxon>
        <taxon>Dictyoptera</taxon>
        <taxon>Blattodea</taxon>
        <taxon>Blaberoidea</taxon>
        <taxon>Blaberidae</taxon>
        <taxon>Diplopterinae</taxon>
        <taxon>Diploptera</taxon>
    </lineage>
</organism>
<gene>
    <name evidence="2" type="ORF">L9F63_018145</name>
</gene>
<feature type="transmembrane region" description="Helical" evidence="1">
    <location>
        <begin position="42"/>
        <end position="59"/>
    </location>
</feature>
<name>A0AAD7ZXB2_DIPPU</name>
<evidence type="ECO:0000313" key="3">
    <source>
        <dbReference type="Proteomes" id="UP001233999"/>
    </source>
</evidence>
<dbReference type="AlphaFoldDB" id="A0AAD7ZXB2"/>
<feature type="non-terminal residue" evidence="2">
    <location>
        <position position="94"/>
    </location>
</feature>
<keyword evidence="1" id="KW-0472">Membrane</keyword>
<keyword evidence="1" id="KW-1133">Transmembrane helix</keyword>
<protein>
    <submittedName>
        <fullName evidence="2">Uncharacterized protein</fullName>
    </submittedName>
</protein>
<reference evidence="2" key="2">
    <citation type="submission" date="2023-05" db="EMBL/GenBank/DDBJ databases">
        <authorList>
            <person name="Fouks B."/>
        </authorList>
    </citation>
    <scope>NUCLEOTIDE SEQUENCE</scope>
    <source>
        <strain evidence="2">Stay&amp;Tobe</strain>
        <tissue evidence="2">Testes</tissue>
    </source>
</reference>
<comment type="caution">
    <text evidence="2">The sequence shown here is derived from an EMBL/GenBank/DDBJ whole genome shotgun (WGS) entry which is preliminary data.</text>
</comment>
<evidence type="ECO:0000256" key="1">
    <source>
        <dbReference type="SAM" id="Phobius"/>
    </source>
</evidence>
<accession>A0AAD7ZXB2</accession>
<keyword evidence="1" id="KW-0812">Transmembrane</keyword>
<dbReference type="EMBL" id="JASPKZ010005677">
    <property type="protein sequence ID" value="KAJ9588489.1"/>
    <property type="molecule type" value="Genomic_DNA"/>
</dbReference>
<reference evidence="2" key="1">
    <citation type="journal article" date="2023" name="IScience">
        <title>Live-bearing cockroach genome reveals convergent evolutionary mechanisms linked to viviparity in insects and beyond.</title>
        <authorList>
            <person name="Fouks B."/>
            <person name="Harrison M.C."/>
            <person name="Mikhailova A.A."/>
            <person name="Marchal E."/>
            <person name="English S."/>
            <person name="Carruthers M."/>
            <person name="Jennings E.C."/>
            <person name="Chiamaka E.L."/>
            <person name="Frigard R.A."/>
            <person name="Pippel M."/>
            <person name="Attardo G.M."/>
            <person name="Benoit J.B."/>
            <person name="Bornberg-Bauer E."/>
            <person name="Tobe S.S."/>
        </authorList>
    </citation>
    <scope>NUCLEOTIDE SEQUENCE</scope>
    <source>
        <strain evidence="2">Stay&amp;Tobe</strain>
    </source>
</reference>
<evidence type="ECO:0000313" key="2">
    <source>
        <dbReference type="EMBL" id="KAJ9588489.1"/>
    </source>
</evidence>
<sequence>RHVFSIYSIWAGRFVEDLRILISSAIPNSSMMTSDSVLGVKYAPTMFALLVTIVFFYLLTVPLQGCIGADDYGSQVSLGPRSFVTEAAIEILLI</sequence>
<keyword evidence="3" id="KW-1185">Reference proteome</keyword>